<dbReference type="SMART" id="SM00607">
    <property type="entry name" value="FTP"/>
    <property type="match status" value="1"/>
</dbReference>
<accession>A0A7D9LDT3</accession>
<feature type="non-terminal residue" evidence="9">
    <location>
        <position position="142"/>
    </location>
</feature>
<keyword evidence="6" id="KW-0106">Calcium</keyword>
<keyword evidence="10" id="KW-1185">Reference proteome</keyword>
<dbReference type="GO" id="GO:0010185">
    <property type="term" value="P:regulation of cellular defense response"/>
    <property type="evidence" value="ECO:0007669"/>
    <property type="project" value="UniProtKB-ARBA"/>
</dbReference>
<evidence type="ECO:0000256" key="8">
    <source>
        <dbReference type="SAM" id="MobiDB-lite"/>
    </source>
</evidence>
<proteinExistence type="inferred from homology"/>
<protein>
    <submittedName>
        <fullName evidence="9">Uncharacterized protein</fullName>
    </submittedName>
</protein>
<comment type="function">
    <text evidence="1">Acts as a defensive agent. Recognizes blood group fucosylated oligosaccharides including A, B, H and Lewis B-type antigens. Does not recognize Lewis A antigen and has low affinity for monovalent haptens.</text>
</comment>
<evidence type="ECO:0000313" key="10">
    <source>
        <dbReference type="Proteomes" id="UP001152795"/>
    </source>
</evidence>
<dbReference type="Gene3D" id="2.60.120.260">
    <property type="entry name" value="Galactose-binding domain-like"/>
    <property type="match status" value="1"/>
</dbReference>
<sequence length="142" mass="15777">ENFAFNKPAQQSKTTHGGIASRAVDGNKNRYYSSSSCTHTAEQTTPWWRVDLRQRIAVTHVKIVNRDRIGKRLCGFEIRIGDSLESNGITSPRCGTQQHIPSNQEGIVSCVPTVVGRYVTIVIPGEKKTLTLCEVEVYGTKE</sequence>
<evidence type="ECO:0000256" key="2">
    <source>
        <dbReference type="ARBA" id="ARBA00010147"/>
    </source>
</evidence>
<name>A0A7D9LDT3_PARCT</name>
<comment type="similarity">
    <text evidence="2">Belongs to the fucolectin family.</text>
</comment>
<comment type="caution">
    <text evidence="9">The sequence shown here is derived from an EMBL/GenBank/DDBJ whole genome shotgun (WGS) entry which is preliminary data.</text>
</comment>
<keyword evidence="4" id="KW-0479">Metal-binding</keyword>
<dbReference type="InterPro" id="IPR008979">
    <property type="entry name" value="Galactose-bd-like_sf"/>
</dbReference>
<keyword evidence="5" id="KW-0430">Lectin</keyword>
<evidence type="ECO:0000256" key="3">
    <source>
        <dbReference type="ARBA" id="ARBA00011233"/>
    </source>
</evidence>
<dbReference type="GO" id="GO:0042806">
    <property type="term" value="F:fucose binding"/>
    <property type="evidence" value="ECO:0007669"/>
    <property type="project" value="UniProtKB-ARBA"/>
</dbReference>
<comment type="subunit">
    <text evidence="3">Homotrimer.</text>
</comment>
<evidence type="ECO:0000256" key="4">
    <source>
        <dbReference type="ARBA" id="ARBA00022723"/>
    </source>
</evidence>
<reference evidence="9" key="1">
    <citation type="submission" date="2020-04" db="EMBL/GenBank/DDBJ databases">
        <authorList>
            <person name="Alioto T."/>
            <person name="Alioto T."/>
            <person name="Gomez Garrido J."/>
        </authorList>
    </citation>
    <scope>NUCLEOTIDE SEQUENCE</scope>
    <source>
        <strain evidence="9">A484AB</strain>
    </source>
</reference>
<dbReference type="GO" id="GO:0001868">
    <property type="term" value="P:regulation of complement activation, lectin pathway"/>
    <property type="evidence" value="ECO:0007669"/>
    <property type="project" value="UniProtKB-ARBA"/>
</dbReference>
<dbReference type="InterPro" id="IPR051941">
    <property type="entry name" value="BG_Antigen-Binding_Lectin"/>
</dbReference>
<feature type="non-terminal residue" evidence="9">
    <location>
        <position position="1"/>
    </location>
</feature>
<dbReference type="AlphaFoldDB" id="A0A7D9LDT3"/>
<organism evidence="9 10">
    <name type="scientific">Paramuricea clavata</name>
    <name type="common">Red gorgonian</name>
    <name type="synonym">Violescent sea-whip</name>
    <dbReference type="NCBI Taxonomy" id="317549"/>
    <lineage>
        <taxon>Eukaryota</taxon>
        <taxon>Metazoa</taxon>
        <taxon>Cnidaria</taxon>
        <taxon>Anthozoa</taxon>
        <taxon>Octocorallia</taxon>
        <taxon>Malacalcyonacea</taxon>
        <taxon>Plexauridae</taxon>
        <taxon>Paramuricea</taxon>
    </lineage>
</organism>
<dbReference type="SUPFAM" id="SSF49785">
    <property type="entry name" value="Galactose-binding domain-like"/>
    <property type="match status" value="1"/>
</dbReference>
<evidence type="ECO:0000256" key="7">
    <source>
        <dbReference type="ARBA" id="ARBA00023157"/>
    </source>
</evidence>
<evidence type="ECO:0000313" key="9">
    <source>
        <dbReference type="EMBL" id="CAB4032024.1"/>
    </source>
</evidence>
<dbReference type="PROSITE" id="PS50022">
    <property type="entry name" value="FA58C_3"/>
    <property type="match status" value="1"/>
</dbReference>
<evidence type="ECO:0000256" key="1">
    <source>
        <dbReference type="ARBA" id="ARBA00002219"/>
    </source>
</evidence>
<dbReference type="PANTHER" id="PTHR45713">
    <property type="entry name" value="FTP DOMAIN-CONTAINING PROTEIN"/>
    <property type="match status" value="1"/>
</dbReference>
<dbReference type="PANTHER" id="PTHR45713:SF6">
    <property type="entry name" value="F5_8 TYPE C DOMAIN-CONTAINING PROTEIN"/>
    <property type="match status" value="1"/>
</dbReference>
<dbReference type="GO" id="GO:0046872">
    <property type="term" value="F:metal ion binding"/>
    <property type="evidence" value="ECO:0007669"/>
    <property type="project" value="UniProtKB-KW"/>
</dbReference>
<dbReference type="Pfam" id="PF22633">
    <property type="entry name" value="F5_F8_type_C_2"/>
    <property type="match status" value="1"/>
</dbReference>
<dbReference type="OrthoDB" id="5988908at2759"/>
<dbReference type="EMBL" id="CACRXK020018063">
    <property type="protein sequence ID" value="CAB4032024.1"/>
    <property type="molecule type" value="Genomic_DNA"/>
</dbReference>
<evidence type="ECO:0000256" key="6">
    <source>
        <dbReference type="ARBA" id="ARBA00022837"/>
    </source>
</evidence>
<dbReference type="InterPro" id="IPR000421">
    <property type="entry name" value="FA58C"/>
</dbReference>
<evidence type="ECO:0000256" key="5">
    <source>
        <dbReference type="ARBA" id="ARBA00022734"/>
    </source>
</evidence>
<dbReference type="InterPro" id="IPR006585">
    <property type="entry name" value="FTP1"/>
</dbReference>
<keyword evidence="7" id="KW-1015">Disulfide bond</keyword>
<dbReference type="Proteomes" id="UP001152795">
    <property type="component" value="Unassembled WGS sequence"/>
</dbReference>
<gene>
    <name evidence="9" type="ORF">PACLA_8A077980</name>
</gene>
<feature type="region of interest" description="Disordered" evidence="8">
    <location>
        <begin position="1"/>
        <end position="22"/>
    </location>
</feature>